<comment type="caution">
    <text evidence="1">The sequence shown here is derived from an EMBL/GenBank/DDBJ whole genome shotgun (WGS) entry which is preliminary data.</text>
</comment>
<dbReference type="SUPFAM" id="SSF55920">
    <property type="entry name" value="Creatinase/aminopeptidase"/>
    <property type="match status" value="1"/>
</dbReference>
<dbReference type="Gene3D" id="3.90.230.10">
    <property type="entry name" value="Creatinase/methionine aminopeptidase superfamily"/>
    <property type="match status" value="1"/>
</dbReference>
<gene>
    <name evidence="1" type="ORF">UY83_C0001G0079</name>
</gene>
<dbReference type="GO" id="GO:0004177">
    <property type="term" value="F:aminopeptidase activity"/>
    <property type="evidence" value="ECO:0007669"/>
    <property type="project" value="UniProtKB-KW"/>
</dbReference>
<proteinExistence type="predicted"/>
<organism evidence="1 2">
    <name type="scientific">Candidatus Adlerbacteria bacterium GW2011_GWA1_54_10</name>
    <dbReference type="NCBI Taxonomy" id="1618605"/>
    <lineage>
        <taxon>Bacteria</taxon>
        <taxon>Candidatus Adleribacteriota</taxon>
    </lineage>
</organism>
<dbReference type="EMBL" id="LCRO01000001">
    <property type="protein sequence ID" value="KKW36048.1"/>
    <property type="molecule type" value="Genomic_DNA"/>
</dbReference>
<keyword evidence="1" id="KW-0031">Aminopeptidase</keyword>
<keyword evidence="1" id="KW-0378">Hydrolase</keyword>
<reference evidence="1 2" key="1">
    <citation type="journal article" date="2015" name="Nature">
        <title>rRNA introns, odd ribosomes, and small enigmatic genomes across a large radiation of phyla.</title>
        <authorList>
            <person name="Brown C.T."/>
            <person name="Hug L.A."/>
            <person name="Thomas B.C."/>
            <person name="Sharon I."/>
            <person name="Castelle C.J."/>
            <person name="Singh A."/>
            <person name="Wilkins M.J."/>
            <person name="Williams K.H."/>
            <person name="Banfield J.F."/>
        </authorList>
    </citation>
    <scope>NUCLEOTIDE SEQUENCE [LARGE SCALE GENOMIC DNA]</scope>
</reference>
<sequence length="58" mass="6435">MIAKTREQVERLRTAGRLMAEVVEEVLALVRPGVSSLELEEAARRATLSRGARPSFLN</sequence>
<accession>A0A0G1XXZ5</accession>
<dbReference type="AlphaFoldDB" id="A0A0G1XXZ5"/>
<keyword evidence="1" id="KW-0645">Protease</keyword>
<name>A0A0G1XXZ5_9BACT</name>
<protein>
    <submittedName>
        <fullName evidence="1">Methionine aminopeptidase</fullName>
    </submittedName>
</protein>
<dbReference type="Proteomes" id="UP000034740">
    <property type="component" value="Unassembled WGS sequence"/>
</dbReference>
<evidence type="ECO:0000313" key="2">
    <source>
        <dbReference type="Proteomes" id="UP000034740"/>
    </source>
</evidence>
<dbReference type="InterPro" id="IPR036005">
    <property type="entry name" value="Creatinase/aminopeptidase-like"/>
</dbReference>
<evidence type="ECO:0000313" key="1">
    <source>
        <dbReference type="EMBL" id="KKW36048.1"/>
    </source>
</evidence>